<evidence type="ECO:0000259" key="1">
    <source>
        <dbReference type="Pfam" id="PF04993"/>
    </source>
</evidence>
<gene>
    <name evidence="2" type="ORF">J2800_003732</name>
</gene>
<name>A0ABU1N3E3_9CAUL</name>
<accession>A0ABU1N3E3</accession>
<reference evidence="2 3" key="1">
    <citation type="submission" date="2023-07" db="EMBL/GenBank/DDBJ databases">
        <title>Sorghum-associated microbial communities from plants grown in Nebraska, USA.</title>
        <authorList>
            <person name="Schachtman D."/>
        </authorList>
    </citation>
    <scope>NUCLEOTIDE SEQUENCE [LARGE SCALE GENOMIC DNA]</scope>
    <source>
        <strain evidence="2 3">DS2154</strain>
    </source>
</reference>
<sequence length="110" mass="11977">MAVSSDYLDFVLEQLAPVGPLTSRRMFGGVGLYAQGLFFALVDDDTLYLKGDEALRPDFEAAGSIQFAPFGMSPMAYWTAPAEALDDPDLMVDWARRSIAVAAARKGRKP</sequence>
<dbReference type="Proteomes" id="UP001262754">
    <property type="component" value="Unassembled WGS sequence"/>
</dbReference>
<dbReference type="Pfam" id="PF04993">
    <property type="entry name" value="TfoX_N"/>
    <property type="match status" value="1"/>
</dbReference>
<dbReference type="InterPro" id="IPR007076">
    <property type="entry name" value="TfoX_N"/>
</dbReference>
<organism evidence="2 3">
    <name type="scientific">Caulobacter rhizosphaerae</name>
    <dbReference type="NCBI Taxonomy" id="2010972"/>
    <lineage>
        <taxon>Bacteria</taxon>
        <taxon>Pseudomonadati</taxon>
        <taxon>Pseudomonadota</taxon>
        <taxon>Alphaproteobacteria</taxon>
        <taxon>Caulobacterales</taxon>
        <taxon>Caulobacteraceae</taxon>
        <taxon>Caulobacter</taxon>
    </lineage>
</organism>
<dbReference type="EMBL" id="JAVDRL010000011">
    <property type="protein sequence ID" value="MDR6532971.1"/>
    <property type="molecule type" value="Genomic_DNA"/>
</dbReference>
<evidence type="ECO:0000313" key="2">
    <source>
        <dbReference type="EMBL" id="MDR6532971.1"/>
    </source>
</evidence>
<feature type="domain" description="TfoX N-terminal" evidence="1">
    <location>
        <begin position="13"/>
        <end position="101"/>
    </location>
</feature>
<comment type="caution">
    <text evidence="2">The sequence shown here is derived from an EMBL/GenBank/DDBJ whole genome shotgun (WGS) entry which is preliminary data.</text>
</comment>
<dbReference type="SUPFAM" id="SSF159894">
    <property type="entry name" value="YgaC/TfoX-N like"/>
    <property type="match status" value="1"/>
</dbReference>
<protein>
    <submittedName>
        <fullName evidence="2">DNA transformation protein</fullName>
    </submittedName>
</protein>
<evidence type="ECO:0000313" key="3">
    <source>
        <dbReference type="Proteomes" id="UP001262754"/>
    </source>
</evidence>
<dbReference type="Gene3D" id="3.30.1460.30">
    <property type="entry name" value="YgaC/TfoX-N like chaperone"/>
    <property type="match status" value="1"/>
</dbReference>
<proteinExistence type="predicted"/>
<dbReference type="RefSeq" id="WP_056758572.1">
    <property type="nucleotide sequence ID" value="NZ_BMLD01000009.1"/>
</dbReference>
<keyword evidence="3" id="KW-1185">Reference proteome</keyword>